<keyword evidence="3 6" id="KW-0472">Membrane</keyword>
<feature type="compositionally biased region" description="Polar residues" evidence="7">
    <location>
        <begin position="1"/>
        <end position="24"/>
    </location>
</feature>
<feature type="region of interest" description="Disordered" evidence="7">
    <location>
        <begin position="1"/>
        <end position="60"/>
    </location>
</feature>
<evidence type="ECO:0000256" key="3">
    <source>
        <dbReference type="ARBA" id="ARBA00023136"/>
    </source>
</evidence>
<comment type="function">
    <text evidence="6">Clathrin is the major protein of the polyhedral coat of coated pits and vesicles.</text>
</comment>
<dbReference type="InterPro" id="IPR000996">
    <property type="entry name" value="Clathrin_L-chain"/>
</dbReference>
<dbReference type="GO" id="GO:0030132">
    <property type="term" value="C:clathrin coat of coated pit"/>
    <property type="evidence" value="ECO:0007669"/>
    <property type="project" value="InterPro"/>
</dbReference>
<comment type="caution">
    <text evidence="8">The sequence shown here is derived from an EMBL/GenBank/DDBJ whole genome shotgun (WGS) entry which is preliminary data.</text>
</comment>
<dbReference type="Pfam" id="PF01086">
    <property type="entry name" value="Clathrin_lg_ch"/>
    <property type="match status" value="1"/>
</dbReference>
<dbReference type="Proteomes" id="UP001497744">
    <property type="component" value="Unassembled WGS sequence"/>
</dbReference>
<dbReference type="GO" id="GO:0006886">
    <property type="term" value="P:intracellular protein transport"/>
    <property type="evidence" value="ECO:0007669"/>
    <property type="project" value="InterPro"/>
</dbReference>
<evidence type="ECO:0000256" key="5">
    <source>
        <dbReference type="ARBA" id="ARBA00023329"/>
    </source>
</evidence>
<evidence type="ECO:0000256" key="2">
    <source>
        <dbReference type="ARBA" id="ARBA00005263"/>
    </source>
</evidence>
<dbReference type="GO" id="GO:0030130">
    <property type="term" value="C:clathrin coat of trans-Golgi network vesicle"/>
    <property type="evidence" value="ECO:0007669"/>
    <property type="project" value="InterPro"/>
</dbReference>
<dbReference type="GO" id="GO:0005198">
    <property type="term" value="F:structural molecule activity"/>
    <property type="evidence" value="ECO:0007669"/>
    <property type="project" value="InterPro"/>
</dbReference>
<comment type="similarity">
    <text evidence="2 6">Belongs to the clathrin light chain family.</text>
</comment>
<feature type="compositionally biased region" description="Basic and acidic residues" evidence="7">
    <location>
        <begin position="115"/>
        <end position="128"/>
    </location>
</feature>
<keyword evidence="4 6" id="KW-0168">Coated pit</keyword>
<evidence type="ECO:0000313" key="8">
    <source>
        <dbReference type="EMBL" id="GIX62206.1"/>
    </source>
</evidence>
<sequence>MASADATTSSPTFNTSSDGTQNADVQKECVSLDAGSFGTLNQGVSGTSNIASQDPQKNDVMQKWRADLQKEIDIKKQKEADVMQETRKKAQEELDEWRRMRKEKLESKTPASKINVDEAAKKSDSGPFDWKKTADLLSKIGYHANDQSGSAAQKMADLITLKSKE</sequence>
<accession>A0AAV4LQ00</accession>
<evidence type="ECO:0000313" key="9">
    <source>
        <dbReference type="Proteomes" id="UP001497744"/>
    </source>
</evidence>
<keyword evidence="5 6" id="KW-0968">Cytoplasmic vesicle</keyword>
<comment type="subcellular location">
    <subcellularLocation>
        <location evidence="1 6">Cytoplasmic vesicle membrane</location>
        <topology evidence="1 6">Peripheral membrane protein</topology>
        <orientation evidence="1 6">Cytoplasmic side</orientation>
    </subcellularLocation>
    <subcellularLocation>
        <location evidence="6">Membrane</location>
        <location evidence="6">Coated pit</location>
        <topology evidence="6">Peripheral membrane protein</topology>
        <orientation evidence="6">Cytoplasmic side</orientation>
    </subcellularLocation>
    <text evidence="6">Cytoplasmic face of coated pits and vesicles.</text>
</comment>
<dbReference type="EMBL" id="BPLF01000001">
    <property type="protein sequence ID" value="GIX62206.1"/>
    <property type="molecule type" value="Genomic_DNA"/>
</dbReference>
<protein>
    <recommendedName>
        <fullName evidence="6">Clathrin light chain</fullName>
    </recommendedName>
</protein>
<evidence type="ECO:0000256" key="4">
    <source>
        <dbReference type="ARBA" id="ARBA00023176"/>
    </source>
</evidence>
<dbReference type="RefSeq" id="XP_067714275.1">
    <property type="nucleotide sequence ID" value="XM_067858174.1"/>
</dbReference>
<evidence type="ECO:0000256" key="7">
    <source>
        <dbReference type="SAM" id="MobiDB-lite"/>
    </source>
</evidence>
<evidence type="ECO:0000256" key="1">
    <source>
        <dbReference type="ARBA" id="ARBA00004180"/>
    </source>
</evidence>
<dbReference type="AlphaFoldDB" id="A0AAV4LQ00"/>
<feature type="region of interest" description="Disordered" evidence="7">
    <location>
        <begin position="102"/>
        <end position="128"/>
    </location>
</feature>
<proteinExistence type="inferred from homology"/>
<keyword evidence="9" id="KW-1185">Reference proteome</keyword>
<evidence type="ECO:0000256" key="6">
    <source>
        <dbReference type="RuleBase" id="RU363137"/>
    </source>
</evidence>
<name>A0AAV4LQ00_BABCB</name>
<gene>
    <name evidence="8" type="ORF">BcabD6B2_16410</name>
</gene>
<feature type="compositionally biased region" description="Polar residues" evidence="7">
    <location>
        <begin position="38"/>
        <end position="55"/>
    </location>
</feature>
<reference evidence="8 9" key="1">
    <citation type="submission" date="2021-06" db="EMBL/GenBank/DDBJ databases">
        <title>Genome sequence of Babesia caballi.</title>
        <authorList>
            <person name="Yamagishi J."/>
            <person name="Kidaka T."/>
            <person name="Ochi A."/>
        </authorList>
    </citation>
    <scope>NUCLEOTIDE SEQUENCE [LARGE SCALE GENOMIC DNA]</scope>
    <source>
        <strain evidence="8">USDA-D6B2</strain>
    </source>
</reference>
<dbReference type="GeneID" id="94193687"/>
<dbReference type="GO" id="GO:0016192">
    <property type="term" value="P:vesicle-mediated transport"/>
    <property type="evidence" value="ECO:0007669"/>
    <property type="project" value="InterPro"/>
</dbReference>
<organism evidence="8 9">
    <name type="scientific">Babesia caballi</name>
    <dbReference type="NCBI Taxonomy" id="5871"/>
    <lineage>
        <taxon>Eukaryota</taxon>
        <taxon>Sar</taxon>
        <taxon>Alveolata</taxon>
        <taxon>Apicomplexa</taxon>
        <taxon>Aconoidasida</taxon>
        <taxon>Piroplasmida</taxon>
        <taxon>Babesiidae</taxon>
        <taxon>Babesia</taxon>
    </lineage>
</organism>